<evidence type="ECO:0000313" key="1">
    <source>
        <dbReference type="EMBL" id="EZA50624.1"/>
    </source>
</evidence>
<reference evidence="1 2" key="1">
    <citation type="journal article" date="2014" name="Curr. Biol.">
        <title>The genome of the clonal raider ant Cerapachys biroi.</title>
        <authorList>
            <person name="Oxley P.R."/>
            <person name="Ji L."/>
            <person name="Fetter-Pruneda I."/>
            <person name="McKenzie S.K."/>
            <person name="Li C."/>
            <person name="Hu H."/>
            <person name="Zhang G."/>
            <person name="Kronauer D.J."/>
        </authorList>
    </citation>
    <scope>NUCLEOTIDE SEQUENCE [LARGE SCALE GENOMIC DNA]</scope>
</reference>
<sequence>MCWVSVRGRRNREFRRFFPVVPVHVVRSLRRRRVDRAHQERGREVVGRQEIRRVRHRTTSSCRSAGVLEDINAPYCEVISETN</sequence>
<protein>
    <submittedName>
        <fullName evidence="1">Uncharacterized protein</fullName>
    </submittedName>
</protein>
<evidence type="ECO:0000313" key="2">
    <source>
        <dbReference type="Proteomes" id="UP000053097"/>
    </source>
</evidence>
<name>A0A026W6I2_OOCBI</name>
<proteinExistence type="predicted"/>
<dbReference type="AlphaFoldDB" id="A0A026W6I2"/>
<dbReference type="EMBL" id="KK107453">
    <property type="protein sequence ID" value="EZA50624.1"/>
    <property type="molecule type" value="Genomic_DNA"/>
</dbReference>
<organism evidence="1 2">
    <name type="scientific">Ooceraea biroi</name>
    <name type="common">Clonal raider ant</name>
    <name type="synonym">Cerapachys biroi</name>
    <dbReference type="NCBI Taxonomy" id="2015173"/>
    <lineage>
        <taxon>Eukaryota</taxon>
        <taxon>Metazoa</taxon>
        <taxon>Ecdysozoa</taxon>
        <taxon>Arthropoda</taxon>
        <taxon>Hexapoda</taxon>
        <taxon>Insecta</taxon>
        <taxon>Pterygota</taxon>
        <taxon>Neoptera</taxon>
        <taxon>Endopterygota</taxon>
        <taxon>Hymenoptera</taxon>
        <taxon>Apocrita</taxon>
        <taxon>Aculeata</taxon>
        <taxon>Formicoidea</taxon>
        <taxon>Formicidae</taxon>
        <taxon>Dorylinae</taxon>
        <taxon>Ooceraea</taxon>
    </lineage>
</organism>
<gene>
    <name evidence="1" type="ORF">X777_10975</name>
</gene>
<accession>A0A026W6I2</accession>
<dbReference type="Proteomes" id="UP000053097">
    <property type="component" value="Unassembled WGS sequence"/>
</dbReference>
<keyword evidence="2" id="KW-1185">Reference proteome</keyword>